<evidence type="ECO:0000313" key="2">
    <source>
        <dbReference type="EMBL" id="BBL66838.1"/>
    </source>
</evidence>
<dbReference type="Pfam" id="PF01035">
    <property type="entry name" value="DNA_binding_1"/>
    <property type="match status" value="1"/>
</dbReference>
<dbReference type="Proteomes" id="UP000824969">
    <property type="component" value="Chromosome"/>
</dbReference>
<gene>
    <name evidence="2" type="ORF">MchiMG62_00190</name>
</gene>
<evidence type="ECO:0000259" key="1">
    <source>
        <dbReference type="Pfam" id="PF01035"/>
    </source>
</evidence>
<dbReference type="NCBIfam" id="TIGR00589">
    <property type="entry name" value="ogt"/>
    <property type="match status" value="1"/>
</dbReference>
<dbReference type="RefSeq" id="WP_221057360.1">
    <property type="nucleotide sequence ID" value="NZ_AP019781.1"/>
</dbReference>
<evidence type="ECO:0000313" key="3">
    <source>
        <dbReference type="Proteomes" id="UP000824969"/>
    </source>
</evidence>
<sequence>MDRSLDGLPDTMPVVAGIATASGQARLIRVHSRSGPRVHGILLPGDPRSDAMMIEGMPSVEEPRDGEVPAFSAGIQSFLLGKDVQFDIDLLDLDRRPPFQQRVLLAESGIPRGYVSTYGRIARRLGVPGAARAVGNALARNPFPLAIPCRRALRSDGAMGGFQGGLEMKRRLLEMEGTGFREDGRVLMDHVWY</sequence>
<keyword evidence="3" id="KW-1185">Reference proteome</keyword>
<dbReference type="GeneID" id="66129515"/>
<dbReference type="PANTHER" id="PTHR10815:SF5">
    <property type="entry name" value="METHYLATED-DNA--PROTEIN-CYSTEINE METHYLTRANSFERASE"/>
    <property type="match status" value="1"/>
</dbReference>
<name>A0ABN5XCV1_9EURY</name>
<protein>
    <recommendedName>
        <fullName evidence="1">Methylated-DNA-[protein]-cysteine S-methyltransferase DNA binding domain-containing protein</fullName>
    </recommendedName>
</protein>
<dbReference type="PANTHER" id="PTHR10815">
    <property type="entry name" value="METHYLATED-DNA--PROTEIN-CYSTEINE METHYLTRANSFERASE"/>
    <property type="match status" value="1"/>
</dbReference>
<dbReference type="CDD" id="cd06445">
    <property type="entry name" value="ATase"/>
    <property type="match status" value="1"/>
</dbReference>
<accession>A0ABN5XCV1</accession>
<dbReference type="EMBL" id="AP019781">
    <property type="protein sequence ID" value="BBL66838.1"/>
    <property type="molecule type" value="Genomic_DNA"/>
</dbReference>
<proteinExistence type="predicted"/>
<feature type="domain" description="Methylated-DNA-[protein]-cysteine S-methyltransferase DNA binding" evidence="1">
    <location>
        <begin position="98"/>
        <end position="177"/>
    </location>
</feature>
<reference evidence="2 3" key="1">
    <citation type="submission" date="2019-06" db="EMBL/GenBank/DDBJ databases">
        <title>Complete genome sequence of Methanoculleus chikugoensis strain MG62.</title>
        <authorList>
            <person name="Asakawa S."/>
            <person name="Dianou D."/>
        </authorList>
    </citation>
    <scope>NUCLEOTIDE SEQUENCE [LARGE SCALE GENOMIC DNA]</scope>
    <source>
        <strain evidence="2 3">MG62</strain>
    </source>
</reference>
<dbReference type="InterPro" id="IPR014048">
    <property type="entry name" value="MethylDNA_cys_MeTrfase_DNA-bd"/>
</dbReference>
<organism evidence="2 3">
    <name type="scientific">Methanoculleus chikugoensis</name>
    <dbReference type="NCBI Taxonomy" id="118126"/>
    <lineage>
        <taxon>Archaea</taxon>
        <taxon>Methanobacteriati</taxon>
        <taxon>Methanobacteriota</taxon>
        <taxon>Stenosarchaea group</taxon>
        <taxon>Methanomicrobia</taxon>
        <taxon>Methanomicrobiales</taxon>
        <taxon>Methanomicrobiaceae</taxon>
        <taxon>Methanoculleus</taxon>
    </lineage>
</organism>